<accession>A0A2D2B4E0</accession>
<gene>
    <name evidence="2" type="ORF">CSW64_19190</name>
</gene>
<sequence>MLASGGLAARSAWAAAPRFDDLLARWDADEHPDLKGVVIRLGGHVVAERAYGGADLDALHDMRSAGKSVTSLLVGAARDRGLIRSVRDVVADYWPKARGSAIGDVSLADILTMRSGLAANDEDPTSPGNEDRLDEAANTEAFLLAAPQAERPGSRYQYNSLTAFAAGLVVEKATKRHGADFAREALFKPLGIERFDWTSDVSGHTKGQGNLSLSPRSMAIIGQMALDGGAWQGRKVISKAWIDESLAPTVSIAAVDRYADGYGYFWYAKTHEIGGQRVQVRFASGNGGNKIYVVPSRRMVVAIASAAYGRGYGQRRSEDILKAILAA</sequence>
<dbReference type="Gene3D" id="3.40.710.10">
    <property type="entry name" value="DD-peptidase/beta-lactamase superfamily"/>
    <property type="match status" value="1"/>
</dbReference>
<name>A0A2D2B4E0_9CAUL</name>
<dbReference type="Proteomes" id="UP000228945">
    <property type="component" value="Chromosome"/>
</dbReference>
<dbReference type="PANTHER" id="PTHR43283:SF7">
    <property type="entry name" value="BETA-LACTAMASE-RELATED DOMAIN-CONTAINING PROTEIN"/>
    <property type="match status" value="1"/>
</dbReference>
<dbReference type="OrthoDB" id="9814204at2"/>
<reference evidence="2 3" key="1">
    <citation type="submission" date="2017-10" db="EMBL/GenBank/DDBJ databases">
        <title>Genome sequence of Caulobacter mirabilis FWC38.</title>
        <authorList>
            <person name="Fiebig A."/>
            <person name="Crosson S."/>
        </authorList>
    </citation>
    <scope>NUCLEOTIDE SEQUENCE [LARGE SCALE GENOMIC DNA]</scope>
    <source>
        <strain evidence="2 3">FWC 38</strain>
    </source>
</reference>
<dbReference type="KEGG" id="cmb:CSW64_19190"/>
<dbReference type="SUPFAM" id="SSF56601">
    <property type="entry name" value="beta-lactamase/transpeptidase-like"/>
    <property type="match status" value="1"/>
</dbReference>
<evidence type="ECO:0000313" key="3">
    <source>
        <dbReference type="Proteomes" id="UP000228945"/>
    </source>
</evidence>
<protein>
    <submittedName>
        <fullName evidence="2">Serine hydrolase</fullName>
    </submittedName>
</protein>
<dbReference type="InterPro" id="IPR012338">
    <property type="entry name" value="Beta-lactam/transpept-like"/>
</dbReference>
<proteinExistence type="predicted"/>
<feature type="domain" description="Beta-lactamase-related" evidence="1">
    <location>
        <begin position="37"/>
        <end position="316"/>
    </location>
</feature>
<dbReference type="Pfam" id="PF00144">
    <property type="entry name" value="Beta-lactamase"/>
    <property type="match status" value="1"/>
</dbReference>
<dbReference type="AlphaFoldDB" id="A0A2D2B4E0"/>
<dbReference type="GO" id="GO:0016787">
    <property type="term" value="F:hydrolase activity"/>
    <property type="evidence" value="ECO:0007669"/>
    <property type="project" value="UniProtKB-KW"/>
</dbReference>
<dbReference type="EMBL" id="CP024201">
    <property type="protein sequence ID" value="ATQ45117.1"/>
    <property type="molecule type" value="Genomic_DNA"/>
</dbReference>
<organism evidence="2 3">
    <name type="scientific">Caulobacter mirabilis</name>
    <dbReference type="NCBI Taxonomy" id="69666"/>
    <lineage>
        <taxon>Bacteria</taxon>
        <taxon>Pseudomonadati</taxon>
        <taxon>Pseudomonadota</taxon>
        <taxon>Alphaproteobacteria</taxon>
        <taxon>Caulobacterales</taxon>
        <taxon>Caulobacteraceae</taxon>
        <taxon>Caulobacter</taxon>
    </lineage>
</organism>
<evidence type="ECO:0000259" key="1">
    <source>
        <dbReference type="Pfam" id="PF00144"/>
    </source>
</evidence>
<dbReference type="InterPro" id="IPR001466">
    <property type="entry name" value="Beta-lactam-related"/>
</dbReference>
<dbReference type="InterPro" id="IPR050789">
    <property type="entry name" value="Diverse_Enzym_Activities"/>
</dbReference>
<dbReference type="PANTHER" id="PTHR43283">
    <property type="entry name" value="BETA-LACTAMASE-RELATED"/>
    <property type="match status" value="1"/>
</dbReference>
<keyword evidence="3" id="KW-1185">Reference proteome</keyword>
<keyword evidence="2" id="KW-0378">Hydrolase</keyword>
<evidence type="ECO:0000313" key="2">
    <source>
        <dbReference type="EMBL" id="ATQ45117.1"/>
    </source>
</evidence>